<feature type="compositionally biased region" description="Polar residues" evidence="6">
    <location>
        <begin position="764"/>
        <end position="799"/>
    </location>
</feature>
<feature type="compositionally biased region" description="Polar residues" evidence="6">
    <location>
        <begin position="716"/>
        <end position="726"/>
    </location>
</feature>
<comment type="subcellular location">
    <subcellularLocation>
        <location evidence="1">Membrane</location>
        <topology evidence="1">Multi-pass membrane protein</topology>
    </subcellularLocation>
</comment>
<keyword evidence="5 7" id="KW-0472">Membrane</keyword>
<comment type="caution">
    <text evidence="8">The sequence shown here is derived from an EMBL/GenBank/DDBJ whole genome shotgun (WGS) entry which is preliminary data.</text>
</comment>
<evidence type="ECO:0000313" key="8">
    <source>
        <dbReference type="EMBL" id="KAI9275921.1"/>
    </source>
</evidence>
<evidence type="ECO:0000256" key="1">
    <source>
        <dbReference type="ARBA" id="ARBA00004141"/>
    </source>
</evidence>
<feature type="compositionally biased region" description="Polar residues" evidence="6">
    <location>
        <begin position="650"/>
        <end position="673"/>
    </location>
</feature>
<feature type="transmembrane region" description="Helical" evidence="7">
    <location>
        <begin position="460"/>
        <end position="479"/>
    </location>
</feature>
<dbReference type="GO" id="GO:0016020">
    <property type="term" value="C:membrane"/>
    <property type="evidence" value="ECO:0007669"/>
    <property type="project" value="UniProtKB-SubCell"/>
</dbReference>
<keyword evidence="3 7" id="KW-0812">Transmembrane</keyword>
<feature type="compositionally biased region" description="Polar residues" evidence="6">
    <location>
        <begin position="810"/>
        <end position="821"/>
    </location>
</feature>
<reference evidence="8" key="2">
    <citation type="submission" date="2023-02" db="EMBL/GenBank/DDBJ databases">
        <authorList>
            <consortium name="DOE Joint Genome Institute"/>
            <person name="Mondo S.J."/>
            <person name="Chang Y."/>
            <person name="Wang Y."/>
            <person name="Ahrendt S."/>
            <person name="Andreopoulos W."/>
            <person name="Barry K."/>
            <person name="Beard J."/>
            <person name="Benny G.L."/>
            <person name="Blankenship S."/>
            <person name="Bonito G."/>
            <person name="Cuomo C."/>
            <person name="Desiro A."/>
            <person name="Gervers K.A."/>
            <person name="Hundley H."/>
            <person name="Kuo A."/>
            <person name="LaButti K."/>
            <person name="Lang B.F."/>
            <person name="Lipzen A."/>
            <person name="O'Donnell K."/>
            <person name="Pangilinan J."/>
            <person name="Reynolds N."/>
            <person name="Sandor L."/>
            <person name="Smith M.W."/>
            <person name="Tsang A."/>
            <person name="Grigoriev I.V."/>
            <person name="Stajich J.E."/>
            <person name="Spatafora J.W."/>
        </authorList>
    </citation>
    <scope>NUCLEOTIDE SEQUENCE</scope>
    <source>
        <strain evidence="8">RSA 2281</strain>
    </source>
</reference>
<accession>A0AAD5KUU1</accession>
<feature type="compositionally biased region" description="Polar residues" evidence="6">
    <location>
        <begin position="606"/>
        <end position="635"/>
    </location>
</feature>
<dbReference type="InterPro" id="IPR006876">
    <property type="entry name" value="LMBR1-like_membr_prot"/>
</dbReference>
<feature type="transmembrane region" description="Helical" evidence="7">
    <location>
        <begin position="417"/>
        <end position="439"/>
    </location>
</feature>
<feature type="transmembrane region" description="Helical" evidence="7">
    <location>
        <begin position="25"/>
        <end position="47"/>
    </location>
</feature>
<evidence type="ECO:0000256" key="6">
    <source>
        <dbReference type="SAM" id="MobiDB-lite"/>
    </source>
</evidence>
<dbReference type="AlphaFoldDB" id="A0AAD5KUU1"/>
<feature type="transmembrane region" description="Helical" evidence="7">
    <location>
        <begin position="176"/>
        <end position="201"/>
    </location>
</feature>
<feature type="transmembrane region" description="Helical" evidence="7">
    <location>
        <begin position="54"/>
        <end position="74"/>
    </location>
</feature>
<dbReference type="Proteomes" id="UP001209540">
    <property type="component" value="Unassembled WGS sequence"/>
</dbReference>
<evidence type="ECO:0000256" key="2">
    <source>
        <dbReference type="ARBA" id="ARBA00010487"/>
    </source>
</evidence>
<evidence type="ECO:0000256" key="4">
    <source>
        <dbReference type="ARBA" id="ARBA00022989"/>
    </source>
</evidence>
<feature type="region of interest" description="Disordered" evidence="6">
    <location>
        <begin position="606"/>
        <end position="688"/>
    </location>
</feature>
<feature type="transmembrane region" description="Helical" evidence="7">
    <location>
        <begin position="502"/>
        <end position="527"/>
    </location>
</feature>
<dbReference type="Pfam" id="PF04791">
    <property type="entry name" value="LMBR1"/>
    <property type="match status" value="1"/>
</dbReference>
<dbReference type="PANTHER" id="PTHR21355:SF0">
    <property type="entry name" value="G-PROTEIN COUPLED RECEPTOR-ASSOCIATED PROTEIN LMBRD2"/>
    <property type="match status" value="1"/>
</dbReference>
<feature type="compositionally biased region" description="Basic and acidic residues" evidence="6">
    <location>
        <begin position="637"/>
        <end position="648"/>
    </location>
</feature>
<protein>
    <submittedName>
        <fullName evidence="8">LMBR1-like membrane protein-domain-containing protein</fullName>
    </submittedName>
</protein>
<evidence type="ECO:0000313" key="9">
    <source>
        <dbReference type="Proteomes" id="UP001209540"/>
    </source>
</evidence>
<evidence type="ECO:0000256" key="3">
    <source>
        <dbReference type="ARBA" id="ARBA00022692"/>
    </source>
</evidence>
<name>A0AAD5KUU1_9FUNG</name>
<comment type="similarity">
    <text evidence="2">Belongs to the LIMR family.</text>
</comment>
<feature type="transmembrane region" description="Helical" evidence="7">
    <location>
        <begin position="149"/>
        <end position="170"/>
    </location>
</feature>
<evidence type="ECO:0000256" key="7">
    <source>
        <dbReference type="SAM" id="Phobius"/>
    </source>
</evidence>
<feature type="transmembrane region" description="Helical" evidence="7">
    <location>
        <begin position="109"/>
        <end position="128"/>
    </location>
</feature>
<organism evidence="8 9">
    <name type="scientific">Phascolomyces articulosus</name>
    <dbReference type="NCBI Taxonomy" id="60185"/>
    <lineage>
        <taxon>Eukaryota</taxon>
        <taxon>Fungi</taxon>
        <taxon>Fungi incertae sedis</taxon>
        <taxon>Mucoromycota</taxon>
        <taxon>Mucoromycotina</taxon>
        <taxon>Mucoromycetes</taxon>
        <taxon>Mucorales</taxon>
        <taxon>Lichtheimiaceae</taxon>
        <taxon>Phascolomyces</taxon>
    </lineage>
</organism>
<sequence>MEDDPPLPTPTPQPPIGDNDAANNYALLIIGTITLFILSVSTVSHYGNLKTQPWYVSVVCIIGWCFPFWIVLLLPLDIASTMYDHCEGDCRTPFSHVSQSFLYVAWRTLYWTSFCLTWVMIPMMQAYVNTGDFGFTQQVKSAIQVNLRFYSIYVVIGFFGLLYLVLGSGYTTKEKIQGFVMAMANSWGLFLVIVFLGYGLVAVPRRLWITGSTKRHLNQLYSNAPKAKEDCMDSELEFIELAKTMHFINERTTRSDPFIRNRVDQMIRRFSFVLDPDYGDREHTIRVPRNITEEYLVKLSKDMIIASRLRDRKLALWKNLLKEAFYLQDIIANKSNTDHRFHSTLRTLEESTRWNDFKASFEWWWVLRIEPIFHRGVAILCGLISICILWSELVFNVKSPVISLVAIGLRACGLNYAAVEFMAFFTLTFMCLCVYTSLFKVRFFNLYLLIPNHHTDENSLLWFTGYLCKMMAPLCYNYINLAGNSSGAEESVFNQFMGHADLVPFLGTTFIDWFPVVILIPAISAYFNVGGRCLDFCGVKDPYDNDEENPDFEGPGAINADIAEGKELINEERLMMERNINPDISNQRGILSRARNALEAYTSKYNRASSVHSTNSSRSLNTLANNHNRSPLSSNIRQERDRRIDEILSGRTTPNSIASSSQGSPNRRQNGGVNSRDASSSSDEESGLQVFGETLKSKLNTLFTKKGQDTQPLLDHQQQSSASATTPLPPVPTIVAPQQQHHHHQQTPTGFGGRTGRVLGRPTSPEQQRQFARSRSPSPTNNRFSLHTVSNGIAGNISSRDNHKPFSRYDPNNNNNIFDDA</sequence>
<proteinExistence type="inferred from homology"/>
<dbReference type="EMBL" id="JAIXMP010000003">
    <property type="protein sequence ID" value="KAI9275921.1"/>
    <property type="molecule type" value="Genomic_DNA"/>
</dbReference>
<evidence type="ECO:0000256" key="5">
    <source>
        <dbReference type="ARBA" id="ARBA00023136"/>
    </source>
</evidence>
<feature type="region of interest" description="Disordered" evidence="6">
    <location>
        <begin position="711"/>
        <end position="821"/>
    </location>
</feature>
<keyword evidence="4 7" id="KW-1133">Transmembrane helix</keyword>
<reference evidence="8" key="1">
    <citation type="journal article" date="2022" name="IScience">
        <title>Evolution of zygomycete secretomes and the origins of terrestrial fungal ecologies.</title>
        <authorList>
            <person name="Chang Y."/>
            <person name="Wang Y."/>
            <person name="Mondo S."/>
            <person name="Ahrendt S."/>
            <person name="Andreopoulos W."/>
            <person name="Barry K."/>
            <person name="Beard J."/>
            <person name="Benny G.L."/>
            <person name="Blankenship S."/>
            <person name="Bonito G."/>
            <person name="Cuomo C."/>
            <person name="Desiro A."/>
            <person name="Gervers K.A."/>
            <person name="Hundley H."/>
            <person name="Kuo A."/>
            <person name="LaButti K."/>
            <person name="Lang B.F."/>
            <person name="Lipzen A."/>
            <person name="O'Donnell K."/>
            <person name="Pangilinan J."/>
            <person name="Reynolds N."/>
            <person name="Sandor L."/>
            <person name="Smith M.E."/>
            <person name="Tsang A."/>
            <person name="Grigoriev I.V."/>
            <person name="Stajich J.E."/>
            <person name="Spatafora J.W."/>
        </authorList>
    </citation>
    <scope>NUCLEOTIDE SEQUENCE</scope>
    <source>
        <strain evidence="8">RSA 2281</strain>
    </source>
</reference>
<gene>
    <name evidence="8" type="ORF">BDA99DRAFT_496814</name>
</gene>
<dbReference type="InterPro" id="IPR051584">
    <property type="entry name" value="GPCR-associated_LMBR1"/>
</dbReference>
<keyword evidence="9" id="KW-1185">Reference proteome</keyword>
<dbReference type="PANTHER" id="PTHR21355">
    <property type="entry name" value="G-PROTEIN COUPLED RECEPTOR-ASSOCIATED PROTEIN LMBRD2"/>
    <property type="match status" value="1"/>
</dbReference>